<organism evidence="2 3">
    <name type="scientific">Hypsibius exemplaris</name>
    <name type="common">Freshwater tardigrade</name>
    <dbReference type="NCBI Taxonomy" id="2072580"/>
    <lineage>
        <taxon>Eukaryota</taxon>
        <taxon>Metazoa</taxon>
        <taxon>Ecdysozoa</taxon>
        <taxon>Tardigrada</taxon>
        <taxon>Eutardigrada</taxon>
        <taxon>Parachela</taxon>
        <taxon>Hypsibioidea</taxon>
        <taxon>Hypsibiidae</taxon>
        <taxon>Hypsibius</taxon>
    </lineage>
</organism>
<sequence>MPSPKALTPTKPRAVHLLRHQGETWKEISSIFGKQKSWACRIFQKYEAEGFPLNERRCPGPLRKISSNLTPIVKQLVMTKKFRSYTHKDVANCLRETGFADDLIAAYILPYIEENKSAIFQQDGASIHTSKLNRKFLDRFGISPPFWPPKSPDLSVIENVWGSIKFELAKNTSIKTVQDIARAVSELWNKLVTRKFCEALWESIPDRIAAVIANKGARMKY</sequence>
<dbReference type="InterPro" id="IPR036397">
    <property type="entry name" value="RNaseH_sf"/>
</dbReference>
<evidence type="ECO:0000313" key="3">
    <source>
        <dbReference type="Proteomes" id="UP000192578"/>
    </source>
</evidence>
<evidence type="ECO:0000259" key="1">
    <source>
        <dbReference type="Pfam" id="PF13358"/>
    </source>
</evidence>
<dbReference type="AlphaFoldDB" id="A0A9X6RMV9"/>
<dbReference type="GO" id="GO:0003676">
    <property type="term" value="F:nucleic acid binding"/>
    <property type="evidence" value="ECO:0007669"/>
    <property type="project" value="InterPro"/>
</dbReference>
<keyword evidence="3" id="KW-1185">Reference proteome</keyword>
<dbReference type="InterPro" id="IPR038717">
    <property type="entry name" value="Tc1-like_DDE_dom"/>
</dbReference>
<proteinExistence type="predicted"/>
<dbReference type="Gene3D" id="3.30.420.10">
    <property type="entry name" value="Ribonuclease H-like superfamily/Ribonuclease H"/>
    <property type="match status" value="1"/>
</dbReference>
<accession>A0A9X6RMV9</accession>
<evidence type="ECO:0000313" key="2">
    <source>
        <dbReference type="EMBL" id="OWA53435.1"/>
    </source>
</evidence>
<reference evidence="3" key="1">
    <citation type="submission" date="2017-01" db="EMBL/GenBank/DDBJ databases">
        <title>Comparative genomics of anhydrobiosis in the tardigrade Hypsibius dujardini.</title>
        <authorList>
            <person name="Yoshida Y."/>
            <person name="Koutsovoulos G."/>
            <person name="Laetsch D."/>
            <person name="Stevens L."/>
            <person name="Kumar S."/>
            <person name="Horikawa D."/>
            <person name="Ishino K."/>
            <person name="Komine S."/>
            <person name="Tomita M."/>
            <person name="Blaxter M."/>
            <person name="Arakawa K."/>
        </authorList>
    </citation>
    <scope>NUCLEOTIDE SEQUENCE [LARGE SCALE GENOMIC DNA]</scope>
    <source>
        <strain evidence="3">Z151</strain>
    </source>
</reference>
<dbReference type="Pfam" id="PF13358">
    <property type="entry name" value="DDE_3"/>
    <property type="match status" value="1"/>
</dbReference>
<gene>
    <name evidence="2" type="ORF">BV898_17864</name>
</gene>
<dbReference type="OrthoDB" id="10006939at2759"/>
<dbReference type="EMBL" id="MTYJ01000321">
    <property type="protein sequence ID" value="OWA53435.1"/>
    <property type="molecule type" value="Genomic_DNA"/>
</dbReference>
<protein>
    <recommendedName>
        <fullName evidence="1">Tc1-like transposase DDE domain-containing protein</fullName>
    </recommendedName>
</protein>
<comment type="caution">
    <text evidence="2">The sequence shown here is derived from an EMBL/GenBank/DDBJ whole genome shotgun (WGS) entry which is preliminary data.</text>
</comment>
<name>A0A9X6RMV9_HYPEX</name>
<dbReference type="Proteomes" id="UP000192578">
    <property type="component" value="Unassembled WGS sequence"/>
</dbReference>
<feature type="domain" description="Tc1-like transposase DDE" evidence="1">
    <location>
        <begin position="108"/>
        <end position="179"/>
    </location>
</feature>